<feature type="region of interest" description="Disordered" evidence="1">
    <location>
        <begin position="1"/>
        <end position="33"/>
    </location>
</feature>
<accession>A0A932YVG2</accession>
<dbReference type="AlphaFoldDB" id="A0A932YVG2"/>
<protein>
    <submittedName>
        <fullName evidence="3">Uncharacterized protein</fullName>
    </submittedName>
</protein>
<proteinExistence type="predicted"/>
<organism evidence="3 4">
    <name type="scientific">Candidatus Sungiibacteriota bacterium</name>
    <dbReference type="NCBI Taxonomy" id="2750080"/>
    <lineage>
        <taxon>Bacteria</taxon>
        <taxon>Candidatus Sungiibacteriota</taxon>
    </lineage>
</organism>
<feature type="compositionally biased region" description="Basic and acidic residues" evidence="1">
    <location>
        <begin position="24"/>
        <end position="33"/>
    </location>
</feature>
<keyword evidence="2" id="KW-0812">Transmembrane</keyword>
<keyword evidence="2" id="KW-0472">Membrane</keyword>
<comment type="caution">
    <text evidence="3">The sequence shown here is derived from an EMBL/GenBank/DDBJ whole genome shotgun (WGS) entry which is preliminary data.</text>
</comment>
<sequence>MADEAPRTEPLTPDADGPAPGDTGRPRPKPEPAIRTMRSDISEFLKKEKPSLISLLARQAQWDEYRPLRPVIQPWFLAGAGAFLLIAGLWLAWWFFSGGSNALQPTAPQTLGQPYFRFDATTEITISATPQAFRSAISSPAADPAGSLTRLAIRIRGNGGADATPDLPELLALAEARLPAALVESAAAEPQLFRYRARDGRGELGVAVEVRNPGRALESLLTAEPSLPGNLTFLFSGALPPSSLTPFEDITYRNISLRFLRAADGTGRDFGYLLFPAKRLIVMATSEEALDAIIDRLFAER</sequence>
<gene>
    <name evidence="3" type="ORF">HY474_00900</name>
</gene>
<keyword evidence="2" id="KW-1133">Transmembrane helix</keyword>
<evidence type="ECO:0000313" key="4">
    <source>
        <dbReference type="Proteomes" id="UP000704960"/>
    </source>
</evidence>
<feature type="transmembrane region" description="Helical" evidence="2">
    <location>
        <begin position="75"/>
        <end position="96"/>
    </location>
</feature>
<dbReference type="Proteomes" id="UP000704960">
    <property type="component" value="Unassembled WGS sequence"/>
</dbReference>
<reference evidence="3" key="1">
    <citation type="submission" date="2020-07" db="EMBL/GenBank/DDBJ databases">
        <title>Huge and variable diversity of episymbiotic CPR bacteria and DPANN archaea in groundwater ecosystems.</title>
        <authorList>
            <person name="He C.Y."/>
            <person name="Keren R."/>
            <person name="Whittaker M."/>
            <person name="Farag I.F."/>
            <person name="Doudna J."/>
            <person name="Cate J.H.D."/>
            <person name="Banfield J.F."/>
        </authorList>
    </citation>
    <scope>NUCLEOTIDE SEQUENCE</scope>
    <source>
        <strain evidence="3">NC_groundwater_1226_Ag_S-0.1um_59_124</strain>
    </source>
</reference>
<evidence type="ECO:0000313" key="3">
    <source>
        <dbReference type="EMBL" id="MBI4132172.1"/>
    </source>
</evidence>
<evidence type="ECO:0000256" key="2">
    <source>
        <dbReference type="SAM" id="Phobius"/>
    </source>
</evidence>
<dbReference type="EMBL" id="JACQMJ010000004">
    <property type="protein sequence ID" value="MBI4132172.1"/>
    <property type="molecule type" value="Genomic_DNA"/>
</dbReference>
<evidence type="ECO:0000256" key="1">
    <source>
        <dbReference type="SAM" id="MobiDB-lite"/>
    </source>
</evidence>
<name>A0A932YVG2_9BACT</name>